<reference evidence="1" key="1">
    <citation type="submission" date="2005-10" db="EMBL/GenBank/DDBJ databases">
        <authorList>
            <person name="Loftus B.J."/>
            <person name="Nene V.M."/>
            <person name="Hannick L.I."/>
            <person name="Bidwell S."/>
            <person name="Haas B."/>
            <person name="Amedeo P."/>
            <person name="Orvis J."/>
            <person name="Wortman J.R."/>
            <person name="White O.R."/>
            <person name="Salzberg S."/>
            <person name="Shumway M."/>
            <person name="Koo H."/>
            <person name="Zhao Y."/>
            <person name="Holmes M."/>
            <person name="Miller J."/>
            <person name="Schatz M."/>
            <person name="Pop M."/>
            <person name="Pai G."/>
            <person name="Utterback T."/>
            <person name="Rogers Y.-H."/>
            <person name="Kravitz S."/>
            <person name="Fraser C.M."/>
        </authorList>
    </citation>
    <scope>NUCLEOTIDE SEQUENCE</scope>
    <source>
        <strain evidence="1">Liverpool</strain>
    </source>
</reference>
<gene>
    <name evidence="1" type="ORF">AaeL_AAEL004373</name>
</gene>
<dbReference type="EMBL" id="CH477301">
    <property type="protein sequence ID" value="EAT44239.1"/>
    <property type="molecule type" value="Genomic_DNA"/>
</dbReference>
<reference evidence="1" key="2">
    <citation type="journal article" date="2007" name="Science">
        <title>Genome sequence of Aedes aegypti, a major arbovirus vector.</title>
        <authorList>
            <person name="Nene V."/>
            <person name="Wortman J.R."/>
            <person name="Lawson D."/>
            <person name="Haas B."/>
            <person name="Kodira C."/>
            <person name="Tu Z.J."/>
            <person name="Loftus B."/>
            <person name="Xi Z."/>
            <person name="Megy K."/>
            <person name="Grabherr M."/>
            <person name="Ren Q."/>
            <person name="Zdobnov E.M."/>
            <person name="Lobo N.F."/>
            <person name="Campbell K.S."/>
            <person name="Brown S.E."/>
            <person name="Bonaldo M.F."/>
            <person name="Zhu J."/>
            <person name="Sinkins S.P."/>
            <person name="Hogenkamp D.G."/>
            <person name="Amedeo P."/>
            <person name="Arensburger P."/>
            <person name="Atkinson P.W."/>
            <person name="Bidwell S."/>
            <person name="Biedler J."/>
            <person name="Birney E."/>
            <person name="Bruggner R.V."/>
            <person name="Costas J."/>
            <person name="Coy M.R."/>
            <person name="Crabtree J."/>
            <person name="Crawford M."/>
            <person name="Debruyn B."/>
            <person name="Decaprio D."/>
            <person name="Eiglmeier K."/>
            <person name="Eisenstadt E."/>
            <person name="El-Dorry H."/>
            <person name="Gelbart W.M."/>
            <person name="Gomes S.L."/>
            <person name="Hammond M."/>
            <person name="Hannick L.I."/>
            <person name="Hogan J.R."/>
            <person name="Holmes M.H."/>
            <person name="Jaffe D."/>
            <person name="Johnston J.S."/>
            <person name="Kennedy R.C."/>
            <person name="Koo H."/>
            <person name="Kravitz S."/>
            <person name="Kriventseva E.V."/>
            <person name="Kulp D."/>
            <person name="Labutti K."/>
            <person name="Lee E."/>
            <person name="Li S."/>
            <person name="Lovin D.D."/>
            <person name="Mao C."/>
            <person name="Mauceli E."/>
            <person name="Menck C.F."/>
            <person name="Miller J.R."/>
            <person name="Montgomery P."/>
            <person name="Mori A."/>
            <person name="Nascimento A.L."/>
            <person name="Naveira H.F."/>
            <person name="Nusbaum C."/>
            <person name="O'leary S."/>
            <person name="Orvis J."/>
            <person name="Pertea M."/>
            <person name="Quesneville H."/>
            <person name="Reidenbach K.R."/>
            <person name="Rogers Y.H."/>
            <person name="Roth C.W."/>
            <person name="Schneider J.R."/>
            <person name="Schatz M."/>
            <person name="Shumway M."/>
            <person name="Stanke M."/>
            <person name="Stinson E.O."/>
            <person name="Tubio J.M."/>
            <person name="Vanzee J.P."/>
            <person name="Verjovski-Almeida S."/>
            <person name="Werner D."/>
            <person name="White O."/>
            <person name="Wyder S."/>
            <person name="Zeng Q."/>
            <person name="Zhao Q."/>
            <person name="Zhao Y."/>
            <person name="Hill C.A."/>
            <person name="Raikhel A.S."/>
            <person name="Soares M.B."/>
            <person name="Knudson D.L."/>
            <person name="Lee N.H."/>
            <person name="Galagan J."/>
            <person name="Salzberg S.L."/>
            <person name="Paulsen I.T."/>
            <person name="Dimopoulos G."/>
            <person name="Collins F.H."/>
            <person name="Birren B."/>
            <person name="Fraser-Liggett C.M."/>
            <person name="Severson D.W."/>
        </authorList>
    </citation>
    <scope>NUCLEOTIDE SEQUENCE [LARGE SCALE GENOMIC DNA]</scope>
    <source>
        <strain evidence="1">Liverpool</strain>
    </source>
</reference>
<sequence length="79" mass="8848">RIGKRQEISIYDKRTEIVSQPWKTTKLYIREPCPVQDELATAIVEPPFVTIVQPPPPLPSATSTACQPAATFINHCKKC</sequence>
<evidence type="ECO:0000313" key="2">
    <source>
        <dbReference type="Proteomes" id="UP000682892"/>
    </source>
</evidence>
<proteinExistence type="predicted"/>
<organism evidence="1 2">
    <name type="scientific">Aedes aegypti</name>
    <name type="common">Yellowfever mosquito</name>
    <name type="synonym">Culex aegypti</name>
    <dbReference type="NCBI Taxonomy" id="7159"/>
    <lineage>
        <taxon>Eukaryota</taxon>
        <taxon>Metazoa</taxon>
        <taxon>Ecdysozoa</taxon>
        <taxon>Arthropoda</taxon>
        <taxon>Hexapoda</taxon>
        <taxon>Insecta</taxon>
        <taxon>Pterygota</taxon>
        <taxon>Neoptera</taxon>
        <taxon>Endopterygota</taxon>
        <taxon>Diptera</taxon>
        <taxon>Nematocera</taxon>
        <taxon>Culicoidea</taxon>
        <taxon>Culicidae</taxon>
        <taxon>Culicinae</taxon>
        <taxon>Aedini</taxon>
        <taxon>Aedes</taxon>
        <taxon>Stegomyia</taxon>
    </lineage>
</organism>
<dbReference type="PaxDb" id="7159-AAEL004373-PA"/>
<reference evidence="1" key="3">
    <citation type="submission" date="2012-09" db="EMBL/GenBank/DDBJ databases">
        <authorList>
            <consortium name="VectorBase"/>
        </authorList>
    </citation>
    <scope>NUCLEOTIDE SEQUENCE</scope>
    <source>
        <strain evidence="1">Liverpool</strain>
    </source>
</reference>
<dbReference type="Proteomes" id="UP000682892">
    <property type="component" value="Unassembled WGS sequence"/>
</dbReference>
<dbReference type="AlphaFoldDB" id="Q17D20"/>
<accession>Q17D20</accession>
<evidence type="ECO:0000313" key="1">
    <source>
        <dbReference type="EMBL" id="EAT44239.1"/>
    </source>
</evidence>
<feature type="non-terminal residue" evidence="1">
    <location>
        <position position="1"/>
    </location>
</feature>
<protein>
    <submittedName>
        <fullName evidence="1">AAEL004373-PA</fullName>
    </submittedName>
</protein>
<dbReference type="HOGENOM" id="CLU_2612730_0_0_1"/>
<name>Q17D20_AEDAE</name>